<feature type="domain" description="Methyl-accepting transducer" evidence="14">
    <location>
        <begin position="349"/>
        <end position="585"/>
    </location>
</feature>
<protein>
    <submittedName>
        <fullName evidence="16">Chemotaxis protein</fullName>
    </submittedName>
</protein>
<keyword evidence="8 13" id="KW-1133">Transmembrane helix</keyword>
<dbReference type="GO" id="GO:0007165">
    <property type="term" value="P:signal transduction"/>
    <property type="evidence" value="ECO:0007669"/>
    <property type="project" value="UniProtKB-KW"/>
</dbReference>
<comment type="caution">
    <text evidence="16">The sequence shown here is derived from an EMBL/GenBank/DDBJ whole genome shotgun (WGS) entry which is preliminary data.</text>
</comment>
<evidence type="ECO:0000256" key="5">
    <source>
        <dbReference type="ARBA" id="ARBA00022500"/>
    </source>
</evidence>
<keyword evidence="6" id="KW-0997">Cell inner membrane</keyword>
<dbReference type="SMART" id="SM00304">
    <property type="entry name" value="HAMP"/>
    <property type="match status" value="1"/>
</dbReference>
<evidence type="ECO:0000313" key="16">
    <source>
        <dbReference type="EMBL" id="OCH19539.1"/>
    </source>
</evidence>
<evidence type="ECO:0000256" key="9">
    <source>
        <dbReference type="ARBA" id="ARBA00023136"/>
    </source>
</evidence>
<evidence type="ECO:0000256" key="12">
    <source>
        <dbReference type="PROSITE-ProRule" id="PRU00284"/>
    </source>
</evidence>
<dbReference type="SUPFAM" id="SSF58104">
    <property type="entry name" value="Methyl-accepting chemotaxis protein (MCP) signaling domain"/>
    <property type="match status" value="1"/>
</dbReference>
<dbReference type="PRINTS" id="PR00260">
    <property type="entry name" value="CHEMTRNSDUCR"/>
</dbReference>
<dbReference type="GO" id="GO:0005886">
    <property type="term" value="C:plasma membrane"/>
    <property type="evidence" value="ECO:0007669"/>
    <property type="project" value="UniProtKB-SubCell"/>
</dbReference>
<dbReference type="CDD" id="cd12913">
    <property type="entry name" value="PDC1_MCP_like"/>
    <property type="match status" value="1"/>
</dbReference>
<dbReference type="Gene3D" id="1.10.287.950">
    <property type="entry name" value="Methyl-accepting chemotaxis protein"/>
    <property type="match status" value="1"/>
</dbReference>
<reference evidence="16 17" key="1">
    <citation type="submission" date="2016-06" db="EMBL/GenBank/DDBJ databases">
        <authorList>
            <person name="Kjaerup R.B."/>
            <person name="Dalgaard T.S."/>
            <person name="Juul-Madsen H.R."/>
        </authorList>
    </citation>
    <scope>NUCLEOTIDE SEQUENCE [LARGE SCALE GENOMIC DNA]</scope>
    <source>
        <strain evidence="16 17">1S159</strain>
    </source>
</reference>
<evidence type="ECO:0000256" key="3">
    <source>
        <dbReference type="ARBA" id="ARBA00022475"/>
    </source>
</evidence>
<dbReference type="InterPro" id="IPR004089">
    <property type="entry name" value="MCPsignal_dom"/>
</dbReference>
<dbReference type="FunFam" id="1.10.287.950:FF:000001">
    <property type="entry name" value="Methyl-accepting chemotaxis sensory transducer"/>
    <property type="match status" value="1"/>
</dbReference>
<dbReference type="InterPro" id="IPR033479">
    <property type="entry name" value="dCache_1"/>
</dbReference>
<comment type="similarity">
    <text evidence="11">Belongs to the methyl-accepting chemotaxis (MCP) protein family.</text>
</comment>
<dbReference type="PROSITE" id="PS50111">
    <property type="entry name" value="CHEMOTAXIS_TRANSDUC_2"/>
    <property type="match status" value="1"/>
</dbReference>
<keyword evidence="3" id="KW-1003">Cell membrane</keyword>
<name>A0A1B9NWE5_ALILO</name>
<proteinExistence type="inferred from homology"/>
<evidence type="ECO:0000256" key="1">
    <source>
        <dbReference type="ARBA" id="ARBA00004533"/>
    </source>
</evidence>
<dbReference type="Gene3D" id="3.30.450.20">
    <property type="entry name" value="PAS domain"/>
    <property type="match status" value="2"/>
</dbReference>
<dbReference type="PANTHER" id="PTHR32089:SF117">
    <property type="entry name" value="METHYL ACCEPTING SENSORY TRANSDUCER WITH CACHE_1 SMALL MOLECULE BINDING DOMAIN"/>
    <property type="match status" value="1"/>
</dbReference>
<evidence type="ECO:0000256" key="13">
    <source>
        <dbReference type="SAM" id="Phobius"/>
    </source>
</evidence>
<dbReference type="Proteomes" id="UP000093523">
    <property type="component" value="Unassembled WGS sequence"/>
</dbReference>
<feature type="domain" description="HAMP" evidence="15">
    <location>
        <begin position="290"/>
        <end position="344"/>
    </location>
</feature>
<dbReference type="PANTHER" id="PTHR32089">
    <property type="entry name" value="METHYL-ACCEPTING CHEMOTAXIS PROTEIN MCPB"/>
    <property type="match status" value="1"/>
</dbReference>
<feature type="transmembrane region" description="Helical" evidence="13">
    <location>
        <begin position="271"/>
        <end position="293"/>
    </location>
</feature>
<dbReference type="GO" id="GO:0016597">
    <property type="term" value="F:amino acid binding"/>
    <property type="evidence" value="ECO:0007669"/>
    <property type="project" value="UniProtKB-ARBA"/>
</dbReference>
<evidence type="ECO:0000256" key="7">
    <source>
        <dbReference type="ARBA" id="ARBA00022692"/>
    </source>
</evidence>
<evidence type="ECO:0000259" key="15">
    <source>
        <dbReference type="PROSITE" id="PS50885"/>
    </source>
</evidence>
<keyword evidence="7 13" id="KW-0812">Transmembrane</keyword>
<comment type="subcellular location">
    <subcellularLocation>
        <location evidence="1">Cell inner membrane</location>
    </subcellularLocation>
    <subcellularLocation>
        <location evidence="2">Cell membrane</location>
        <topology evidence="2">Multi-pass membrane protein</topology>
    </subcellularLocation>
</comment>
<dbReference type="RefSeq" id="WP_065611709.1">
    <property type="nucleotide sequence ID" value="NZ_CAWMPN010000015.1"/>
</dbReference>
<keyword evidence="5" id="KW-0145">Chemotaxis</keyword>
<accession>A0A1B9NWE5</accession>
<evidence type="ECO:0000256" key="10">
    <source>
        <dbReference type="ARBA" id="ARBA00023224"/>
    </source>
</evidence>
<keyword evidence="10 12" id="KW-0807">Transducer</keyword>
<dbReference type="Pfam" id="PF02743">
    <property type="entry name" value="dCache_1"/>
    <property type="match status" value="1"/>
</dbReference>
<dbReference type="PROSITE" id="PS50885">
    <property type="entry name" value="HAMP"/>
    <property type="match status" value="1"/>
</dbReference>
<keyword evidence="4" id="KW-0488">Methylation</keyword>
<keyword evidence="9 13" id="KW-0472">Membrane</keyword>
<evidence type="ECO:0000256" key="4">
    <source>
        <dbReference type="ARBA" id="ARBA00022481"/>
    </source>
</evidence>
<evidence type="ECO:0000256" key="2">
    <source>
        <dbReference type="ARBA" id="ARBA00004651"/>
    </source>
</evidence>
<dbReference type="SMART" id="SM00283">
    <property type="entry name" value="MA"/>
    <property type="match status" value="1"/>
</dbReference>
<dbReference type="InterPro" id="IPR029151">
    <property type="entry name" value="Sensor-like_sf"/>
</dbReference>
<dbReference type="AlphaFoldDB" id="A0A1B9NWE5"/>
<evidence type="ECO:0000256" key="6">
    <source>
        <dbReference type="ARBA" id="ARBA00022519"/>
    </source>
</evidence>
<dbReference type="GO" id="GO:0004888">
    <property type="term" value="F:transmembrane signaling receptor activity"/>
    <property type="evidence" value="ECO:0007669"/>
    <property type="project" value="InterPro"/>
</dbReference>
<dbReference type="GO" id="GO:0006935">
    <property type="term" value="P:chemotaxis"/>
    <property type="evidence" value="ECO:0007669"/>
    <property type="project" value="UniProtKB-KW"/>
</dbReference>
<dbReference type="GO" id="GO:0043200">
    <property type="term" value="P:response to amino acid"/>
    <property type="evidence" value="ECO:0007669"/>
    <property type="project" value="UniProtKB-ARBA"/>
</dbReference>
<evidence type="ECO:0000313" key="17">
    <source>
        <dbReference type="Proteomes" id="UP000093523"/>
    </source>
</evidence>
<dbReference type="Pfam" id="PF00015">
    <property type="entry name" value="MCPsignal"/>
    <property type="match status" value="1"/>
</dbReference>
<dbReference type="InterPro" id="IPR004090">
    <property type="entry name" value="Chemotax_Me-accpt_rcpt"/>
</dbReference>
<sequence>MKFRHKIIAAFSLIMTGTLAVLSTVQYINMKQEVESQVESSILEIVNGVRNTVSSELSGKTLLAEYATRMIESDSSETGIEKVLNQPQMKQAFILAGIGFEDGRDFMSNDPSWKPVNYDPKTRSWYKAAKQQGKTIITAPYEDAATGQILVSVGTPVKENGVFSGAIFFDLSLGSLAELVNQVTLFDAGYLFIVDNDGTVIAHPNRKFNGKGMSSFLPKVSLREGIQKIEIEGIPYNIDFTPIQGQNWSVGVVLNQNKVFEYVNELRNSSVIYSVIAIILSIMLMLVFITKLIRPIQDLNKAIENVSSGDADLTQRLDTKIDAEFAPLAEGFNQFVINLQTQVTETKQLSHQLMRSTEQISAGAQESSNAMNTQMMELEQLATAMNEMAATSVDVANNVQSAAEFAKQADIATEHGMSVVGQTTEAIHGLSTNINQAVVEVESLEKATDSIGTILRVINDIAEQTNLLALNAAIESARAGEAGRGFAVVADEVRTLAKRTQQSTTEIATMIEQLQSGASRVSSAMSSSQDSAESTVETAKQTANALGKIRETIQLINDMNIHIASAAEEQSHVAEEINGKTVNIKDLSIVVHDASKNAGTAINEQVELVNRQEKIMDKFTV</sequence>
<dbReference type="InterPro" id="IPR003660">
    <property type="entry name" value="HAMP_dom"/>
</dbReference>
<dbReference type="OrthoDB" id="2489132at2"/>
<dbReference type="SUPFAM" id="SSF103190">
    <property type="entry name" value="Sensory domain-like"/>
    <property type="match status" value="2"/>
</dbReference>
<evidence type="ECO:0000259" key="14">
    <source>
        <dbReference type="PROSITE" id="PS50111"/>
    </source>
</evidence>
<evidence type="ECO:0000256" key="8">
    <source>
        <dbReference type="ARBA" id="ARBA00022989"/>
    </source>
</evidence>
<dbReference type="STRING" id="688.A6E04_16060"/>
<dbReference type="CDD" id="cd06225">
    <property type="entry name" value="HAMP"/>
    <property type="match status" value="1"/>
</dbReference>
<organism evidence="16 17">
    <name type="scientific">Aliivibrio logei</name>
    <name type="common">Vibrio logei</name>
    <dbReference type="NCBI Taxonomy" id="688"/>
    <lineage>
        <taxon>Bacteria</taxon>
        <taxon>Pseudomonadati</taxon>
        <taxon>Pseudomonadota</taxon>
        <taxon>Gammaproteobacteria</taxon>
        <taxon>Vibrionales</taxon>
        <taxon>Vibrionaceae</taxon>
        <taxon>Aliivibrio</taxon>
    </lineage>
</organism>
<dbReference type="EMBL" id="MAJU01000015">
    <property type="protein sequence ID" value="OCH19539.1"/>
    <property type="molecule type" value="Genomic_DNA"/>
</dbReference>
<gene>
    <name evidence="16" type="ORF">A6E04_16060</name>
</gene>
<dbReference type="Pfam" id="PF00672">
    <property type="entry name" value="HAMP"/>
    <property type="match status" value="1"/>
</dbReference>
<dbReference type="CDD" id="cd12912">
    <property type="entry name" value="PDC2_MCP_like"/>
    <property type="match status" value="1"/>
</dbReference>
<evidence type="ECO:0000256" key="11">
    <source>
        <dbReference type="ARBA" id="ARBA00029447"/>
    </source>
</evidence>
<dbReference type="CDD" id="cd11386">
    <property type="entry name" value="MCP_signal"/>
    <property type="match status" value="1"/>
</dbReference>
<dbReference type="FunFam" id="3.30.450.20:FF:000048">
    <property type="entry name" value="Methyl-accepting chemotaxis protein"/>
    <property type="match status" value="1"/>
</dbReference>